<accession>A0A0A8ZNI6</accession>
<organism evidence="1">
    <name type="scientific">Arundo donax</name>
    <name type="common">Giant reed</name>
    <name type="synonym">Donax arundinaceus</name>
    <dbReference type="NCBI Taxonomy" id="35708"/>
    <lineage>
        <taxon>Eukaryota</taxon>
        <taxon>Viridiplantae</taxon>
        <taxon>Streptophyta</taxon>
        <taxon>Embryophyta</taxon>
        <taxon>Tracheophyta</taxon>
        <taxon>Spermatophyta</taxon>
        <taxon>Magnoliopsida</taxon>
        <taxon>Liliopsida</taxon>
        <taxon>Poales</taxon>
        <taxon>Poaceae</taxon>
        <taxon>PACMAD clade</taxon>
        <taxon>Arundinoideae</taxon>
        <taxon>Arundineae</taxon>
        <taxon>Arundo</taxon>
    </lineage>
</organism>
<reference evidence="1" key="1">
    <citation type="submission" date="2014-09" db="EMBL/GenBank/DDBJ databases">
        <authorList>
            <person name="Magalhaes I.L.F."/>
            <person name="Oliveira U."/>
            <person name="Santos F.R."/>
            <person name="Vidigal T.H.D.A."/>
            <person name="Brescovit A.D."/>
            <person name="Santos A.J."/>
        </authorList>
    </citation>
    <scope>NUCLEOTIDE SEQUENCE</scope>
    <source>
        <tissue evidence="1">Shoot tissue taken approximately 20 cm above the soil surface</tissue>
    </source>
</reference>
<dbReference type="InterPro" id="IPR032675">
    <property type="entry name" value="LRR_dom_sf"/>
</dbReference>
<dbReference type="PANTHER" id="PTHR47186:SF15">
    <property type="entry name" value="NB-ARC DOMAIN-CONTAINING PROTEIN"/>
    <property type="match status" value="1"/>
</dbReference>
<sequence length="303" mass="33647">MDLMTNLRELNIEGVCCWQYTRSLQGRLSYLQRLRIIKPMHQAETSIDSTNNSFMDKTKLEILDLSGNRDMKNLPASLSKASNLKVLILDGCDGLENVVVPNRLPSSLRSFSFDGYGPATHWTSTVKLPPQNSRPKCPSDADKKDIVKTSKISLEGCTQLENLFVRGLPNLVELDLSGSAIKVLDFGTMVANVPVLKRLFLLGCEHLCVIRWGPGDSMKLDVLCLDTRPWGTPGFTQPSLTPHESSGLQLHAILADARLARSLWNLVHQRQGCAYFNIHMTSSSTEYDGAVQLEGTNKGDDWT</sequence>
<dbReference type="SUPFAM" id="SSF52058">
    <property type="entry name" value="L domain-like"/>
    <property type="match status" value="1"/>
</dbReference>
<dbReference type="EMBL" id="GBRH01261488">
    <property type="protein sequence ID" value="JAD36407.1"/>
    <property type="molecule type" value="Transcribed_RNA"/>
</dbReference>
<name>A0A0A8ZNI6_ARUDO</name>
<reference evidence="1" key="2">
    <citation type="journal article" date="2015" name="Data Brief">
        <title>Shoot transcriptome of the giant reed, Arundo donax.</title>
        <authorList>
            <person name="Barrero R.A."/>
            <person name="Guerrero F.D."/>
            <person name="Moolhuijzen P."/>
            <person name="Goolsby J.A."/>
            <person name="Tidwell J."/>
            <person name="Bellgard S.E."/>
            <person name="Bellgard M.I."/>
        </authorList>
    </citation>
    <scope>NUCLEOTIDE SEQUENCE</scope>
    <source>
        <tissue evidence="1">Shoot tissue taken approximately 20 cm above the soil surface</tissue>
    </source>
</reference>
<proteinExistence type="predicted"/>
<dbReference type="PANTHER" id="PTHR47186">
    <property type="entry name" value="LEUCINE-RICH REPEAT-CONTAINING PROTEIN 57"/>
    <property type="match status" value="1"/>
</dbReference>
<protein>
    <submittedName>
        <fullName evidence="1">Uncharacterized protein</fullName>
    </submittedName>
</protein>
<dbReference type="Gene3D" id="3.80.10.10">
    <property type="entry name" value="Ribonuclease Inhibitor"/>
    <property type="match status" value="1"/>
</dbReference>
<dbReference type="AlphaFoldDB" id="A0A0A8ZNI6"/>
<evidence type="ECO:0000313" key="1">
    <source>
        <dbReference type="EMBL" id="JAD36407.1"/>
    </source>
</evidence>